<dbReference type="NCBIfam" id="TIGR00762">
    <property type="entry name" value="DegV"/>
    <property type="match status" value="1"/>
</dbReference>
<dbReference type="AlphaFoldDB" id="A0A1I5YLN4"/>
<accession>A0A1I5YLN4</accession>
<dbReference type="Gene3D" id="3.40.50.10170">
    <property type="match status" value="1"/>
</dbReference>
<protein>
    <submittedName>
        <fullName evidence="3">EDD domain protein, DegV family</fullName>
    </submittedName>
</protein>
<evidence type="ECO:0000256" key="2">
    <source>
        <dbReference type="ARBA" id="ARBA00023121"/>
    </source>
</evidence>
<dbReference type="Pfam" id="PF02645">
    <property type="entry name" value="DegV"/>
    <property type="match status" value="1"/>
</dbReference>
<keyword evidence="4" id="KW-1185">Reference proteome</keyword>
<dbReference type="InterPro" id="IPR003797">
    <property type="entry name" value="DegV"/>
</dbReference>
<organism evidence="3 4">
    <name type="scientific">Desemzia incerta</name>
    <dbReference type="NCBI Taxonomy" id="82801"/>
    <lineage>
        <taxon>Bacteria</taxon>
        <taxon>Bacillati</taxon>
        <taxon>Bacillota</taxon>
        <taxon>Bacilli</taxon>
        <taxon>Lactobacillales</taxon>
        <taxon>Carnobacteriaceae</taxon>
        <taxon>Desemzia</taxon>
    </lineage>
</organism>
<evidence type="ECO:0000256" key="1">
    <source>
        <dbReference type="ARBA" id="ARBA00003238"/>
    </source>
</evidence>
<evidence type="ECO:0000313" key="3">
    <source>
        <dbReference type="EMBL" id="SFQ45106.1"/>
    </source>
</evidence>
<dbReference type="PANTHER" id="PTHR33434">
    <property type="entry name" value="DEGV DOMAIN-CONTAINING PROTEIN DR_1986-RELATED"/>
    <property type="match status" value="1"/>
</dbReference>
<dbReference type="SUPFAM" id="SSF82549">
    <property type="entry name" value="DAK1/DegV-like"/>
    <property type="match status" value="1"/>
</dbReference>
<dbReference type="STRING" id="82801.SAMN04488506_2113"/>
<comment type="function">
    <text evidence="1">May bind long-chain fatty acids, such as palmitate, and may play a role in lipid transport or fatty acid metabolism.</text>
</comment>
<dbReference type="OrthoDB" id="9781230at2"/>
<dbReference type="PANTHER" id="PTHR33434:SF2">
    <property type="entry name" value="FATTY ACID-BINDING PROTEIN TM_1468"/>
    <property type="match status" value="1"/>
</dbReference>
<dbReference type="InterPro" id="IPR043168">
    <property type="entry name" value="DegV_C"/>
</dbReference>
<dbReference type="Gene3D" id="3.30.1180.10">
    <property type="match status" value="1"/>
</dbReference>
<proteinExistence type="predicted"/>
<dbReference type="Proteomes" id="UP000199136">
    <property type="component" value="Unassembled WGS sequence"/>
</dbReference>
<reference evidence="3 4" key="1">
    <citation type="submission" date="2016-10" db="EMBL/GenBank/DDBJ databases">
        <authorList>
            <person name="de Groot N.N."/>
        </authorList>
    </citation>
    <scope>NUCLEOTIDE SEQUENCE [LARGE SCALE GENOMIC DNA]</scope>
    <source>
        <strain evidence="3 4">DSM 20581</strain>
    </source>
</reference>
<sequence>MRKIIFTTESGADLPKELAEKHNIKTVPMHVVMDGTDYKDDGSLPVSKIYDYYNRTKLIPSTTSTNPNEYEEFFAQIKAENPDCTIVHIGYTSKASSSFHNAEIAAENFEDIYLIDALNVSAGLTVVTLYAAQLLESNPDIPMDELIQKIQASVPKSRMSFVPGSLEFLKAGGRVSNAAYISASLLQIKPLIELIDGKLVSTKKYRGKMSRVAEELLKDYLKKYPIDKKQIYFVFSIGLDEQVKVQMEQSAKEKGFENVTWIQAGSVISTHGGPGAFGIAGMEQ</sequence>
<dbReference type="InterPro" id="IPR050270">
    <property type="entry name" value="DegV_domain_contain"/>
</dbReference>
<name>A0A1I5YLN4_9LACT</name>
<dbReference type="RefSeq" id="WP_092481121.1">
    <property type="nucleotide sequence ID" value="NZ_FOXW01000009.1"/>
</dbReference>
<dbReference type="GO" id="GO:0008289">
    <property type="term" value="F:lipid binding"/>
    <property type="evidence" value="ECO:0007669"/>
    <property type="project" value="UniProtKB-KW"/>
</dbReference>
<dbReference type="EMBL" id="FOXW01000009">
    <property type="protein sequence ID" value="SFQ45106.1"/>
    <property type="molecule type" value="Genomic_DNA"/>
</dbReference>
<dbReference type="PROSITE" id="PS51482">
    <property type="entry name" value="DEGV"/>
    <property type="match status" value="1"/>
</dbReference>
<evidence type="ECO:0000313" key="4">
    <source>
        <dbReference type="Proteomes" id="UP000199136"/>
    </source>
</evidence>
<keyword evidence="2" id="KW-0446">Lipid-binding</keyword>
<gene>
    <name evidence="3" type="ORF">SAMN04488506_2113</name>
</gene>